<dbReference type="Pfam" id="PF22818">
    <property type="entry name" value="ApeI-like"/>
    <property type="match status" value="1"/>
</dbReference>
<protein>
    <submittedName>
        <fullName evidence="2">Beta-hydroxyacyl-(Acyl-carrier-protein) dehydratase FabA/FabZ</fullName>
    </submittedName>
</protein>
<organism evidence="2 3">
    <name type="scientific">Desulfurivibrio alkaliphilus (strain DSM 19089 / UNIQEM U267 / AHT2)</name>
    <dbReference type="NCBI Taxonomy" id="589865"/>
    <lineage>
        <taxon>Bacteria</taxon>
        <taxon>Pseudomonadati</taxon>
        <taxon>Thermodesulfobacteriota</taxon>
        <taxon>Desulfobulbia</taxon>
        <taxon>Desulfobulbales</taxon>
        <taxon>Desulfobulbaceae</taxon>
        <taxon>Desulfurivibrio</taxon>
    </lineage>
</organism>
<evidence type="ECO:0000313" key="2">
    <source>
        <dbReference type="EMBL" id="ADH85813.1"/>
    </source>
</evidence>
<dbReference type="AlphaFoldDB" id="D6Z2N8"/>
<dbReference type="STRING" id="589865.DaAHT2_1115"/>
<dbReference type="SUPFAM" id="SSF54637">
    <property type="entry name" value="Thioesterase/thiol ester dehydrase-isomerase"/>
    <property type="match status" value="1"/>
</dbReference>
<proteinExistence type="predicted"/>
<dbReference type="HOGENOM" id="CLU_155112_0_0_7"/>
<dbReference type="Proteomes" id="UP000001508">
    <property type="component" value="Chromosome"/>
</dbReference>
<reference evidence="3" key="1">
    <citation type="submission" date="2010-02" db="EMBL/GenBank/DDBJ databases">
        <title>Complete sequence of Desulfurivibrio alkaliphilus AHT2.</title>
        <authorList>
            <consortium name="US DOE Joint Genome Institute"/>
            <person name="Pitluck S."/>
            <person name="Chertkov O."/>
            <person name="Detter J.C."/>
            <person name="Han C."/>
            <person name="Tapia R."/>
            <person name="Larimer F."/>
            <person name="Land M."/>
            <person name="Hauser L."/>
            <person name="Kyrpides N."/>
            <person name="Mikhailova N."/>
            <person name="Sorokin D.Y."/>
            <person name="Muyzer G."/>
            <person name="Woyke T."/>
        </authorList>
    </citation>
    <scope>NUCLEOTIDE SEQUENCE [LARGE SCALE GENOMIC DNA]</scope>
    <source>
        <strain evidence="3">DSM 19089 / UNIQEM U267 / AHT2</strain>
    </source>
</reference>
<dbReference type="InterPro" id="IPR054545">
    <property type="entry name" value="ApeI-like"/>
</dbReference>
<dbReference type="InterPro" id="IPR029069">
    <property type="entry name" value="HotDog_dom_sf"/>
</dbReference>
<keyword evidence="3" id="KW-1185">Reference proteome</keyword>
<accession>D6Z2N8</accession>
<evidence type="ECO:0000259" key="1">
    <source>
        <dbReference type="Pfam" id="PF22818"/>
    </source>
</evidence>
<evidence type="ECO:0000313" key="3">
    <source>
        <dbReference type="Proteomes" id="UP000001508"/>
    </source>
</evidence>
<dbReference type="RefSeq" id="WP_013163342.1">
    <property type="nucleotide sequence ID" value="NC_014216.1"/>
</dbReference>
<dbReference type="eggNOG" id="COG0764">
    <property type="taxonomic scope" value="Bacteria"/>
</dbReference>
<feature type="domain" description="ApeI dehydratase-like" evidence="1">
    <location>
        <begin position="27"/>
        <end position="120"/>
    </location>
</feature>
<name>D6Z2N8_DESAT</name>
<dbReference type="OrthoDB" id="9772788at2"/>
<dbReference type="GO" id="GO:0016829">
    <property type="term" value="F:lyase activity"/>
    <property type="evidence" value="ECO:0007669"/>
    <property type="project" value="UniProtKB-KW"/>
</dbReference>
<dbReference type="Gene3D" id="3.10.129.10">
    <property type="entry name" value="Hotdog Thioesterase"/>
    <property type="match status" value="1"/>
</dbReference>
<dbReference type="KEGG" id="dak:DaAHT2_1115"/>
<sequence>MLSLEEGLRQSLRSWRREQQDEEGMWLVGDYCFAPEFPGFAGHFPDLPILPAVVQLAAVRQLAELAVAGKLLTVGCRGAKFRGMVRPQELLTVSLHLVPRGEATGWQAKFKLTKDGGLVAGGKLDLRPLNPVVT</sequence>
<dbReference type="EMBL" id="CP001940">
    <property type="protein sequence ID" value="ADH85813.1"/>
    <property type="molecule type" value="Genomic_DNA"/>
</dbReference>
<gene>
    <name evidence="2" type="ordered locus">DaAHT2_1115</name>
</gene>
<dbReference type="InParanoid" id="D6Z2N8"/>